<dbReference type="FunFam" id="1.20.1640.10:FF:000031">
    <property type="entry name" value="PaTChed family"/>
    <property type="match status" value="1"/>
</dbReference>
<keyword evidence="4 8" id="KW-1133">Transmembrane helix</keyword>
<feature type="compositionally biased region" description="Basic and acidic residues" evidence="7">
    <location>
        <begin position="15"/>
        <end position="25"/>
    </location>
</feature>
<comment type="caution">
    <text evidence="10">The sequence shown here is derived from an EMBL/GenBank/DDBJ whole genome shotgun (WGS) entry which is preliminary data.</text>
</comment>
<feature type="transmembrane region" description="Helical" evidence="8">
    <location>
        <begin position="1206"/>
        <end position="1231"/>
    </location>
</feature>
<feature type="domain" description="SSD" evidence="9">
    <location>
        <begin position="630"/>
        <end position="791"/>
    </location>
</feature>
<feature type="transmembrane region" description="Helical" evidence="8">
    <location>
        <begin position="100"/>
        <end position="122"/>
    </location>
</feature>
<feature type="transmembrane region" description="Helical" evidence="8">
    <location>
        <begin position="1151"/>
        <end position="1172"/>
    </location>
</feature>
<reference evidence="10" key="1">
    <citation type="submission" date="2023-10" db="EMBL/GenBank/DDBJ databases">
        <title>Genome assembly of Pristionchus species.</title>
        <authorList>
            <person name="Yoshida K."/>
            <person name="Sommer R.J."/>
        </authorList>
    </citation>
    <scope>NUCLEOTIDE SEQUENCE</scope>
    <source>
        <strain evidence="10">RS5133</strain>
    </source>
</reference>
<dbReference type="PANTHER" id="PTHR46022:SF6">
    <property type="entry name" value="PROTEIN PATCHED HOMOLOG 3"/>
    <property type="match status" value="1"/>
</dbReference>
<keyword evidence="6" id="KW-0325">Glycoprotein</keyword>
<dbReference type="Gene3D" id="1.20.1640.10">
    <property type="entry name" value="Multidrug efflux transporter AcrB transmembrane domain"/>
    <property type="match status" value="2"/>
</dbReference>
<dbReference type="GO" id="GO:0005119">
    <property type="term" value="F:smoothened binding"/>
    <property type="evidence" value="ECO:0007669"/>
    <property type="project" value="TreeGrafter"/>
</dbReference>
<dbReference type="GO" id="GO:0097108">
    <property type="term" value="F:hedgehog family protein binding"/>
    <property type="evidence" value="ECO:0007669"/>
    <property type="project" value="TreeGrafter"/>
</dbReference>
<evidence type="ECO:0000313" key="10">
    <source>
        <dbReference type="EMBL" id="GMT15311.1"/>
    </source>
</evidence>
<feature type="transmembrane region" description="Helical" evidence="8">
    <location>
        <begin position="659"/>
        <end position="686"/>
    </location>
</feature>
<evidence type="ECO:0000256" key="4">
    <source>
        <dbReference type="ARBA" id="ARBA00022989"/>
    </source>
</evidence>
<evidence type="ECO:0000256" key="2">
    <source>
        <dbReference type="ARBA" id="ARBA00005585"/>
    </source>
</evidence>
<name>A0AAV5V7E4_9BILA</name>
<evidence type="ECO:0000256" key="3">
    <source>
        <dbReference type="ARBA" id="ARBA00022692"/>
    </source>
</evidence>
<feature type="region of interest" description="Disordered" evidence="7">
    <location>
        <begin position="1313"/>
        <end position="1393"/>
    </location>
</feature>
<feature type="transmembrane region" description="Helical" evidence="8">
    <location>
        <begin position="629"/>
        <end position="647"/>
    </location>
</feature>
<evidence type="ECO:0000313" key="11">
    <source>
        <dbReference type="Proteomes" id="UP001432322"/>
    </source>
</evidence>
<dbReference type="GO" id="GO:0008158">
    <property type="term" value="F:hedgehog receptor activity"/>
    <property type="evidence" value="ECO:0007669"/>
    <property type="project" value="TreeGrafter"/>
</dbReference>
<accession>A0AAV5V7E4</accession>
<feature type="transmembrane region" description="Helical" evidence="8">
    <location>
        <begin position="1273"/>
        <end position="1303"/>
    </location>
</feature>
<evidence type="ECO:0000256" key="8">
    <source>
        <dbReference type="SAM" id="Phobius"/>
    </source>
</evidence>
<dbReference type="SUPFAM" id="SSF82866">
    <property type="entry name" value="Multidrug efflux transporter AcrB transmembrane domain"/>
    <property type="match status" value="2"/>
</dbReference>
<dbReference type="Proteomes" id="UP001432322">
    <property type="component" value="Unassembled WGS sequence"/>
</dbReference>
<protein>
    <recommendedName>
        <fullName evidence="9">SSD domain-containing protein</fullName>
    </recommendedName>
</protein>
<evidence type="ECO:0000259" key="9">
    <source>
        <dbReference type="PROSITE" id="PS50156"/>
    </source>
</evidence>
<proteinExistence type="inferred from homology"/>
<evidence type="ECO:0000256" key="1">
    <source>
        <dbReference type="ARBA" id="ARBA00004141"/>
    </source>
</evidence>
<feature type="transmembrane region" description="Helical" evidence="8">
    <location>
        <begin position="876"/>
        <end position="896"/>
    </location>
</feature>
<feature type="transmembrane region" description="Helical" evidence="8">
    <location>
        <begin position="698"/>
        <end position="718"/>
    </location>
</feature>
<comment type="subcellular location">
    <subcellularLocation>
        <location evidence="1">Membrane</location>
        <topology evidence="1">Multi-pass membrane protein</topology>
    </subcellularLocation>
</comment>
<keyword evidence="11" id="KW-1185">Reference proteome</keyword>
<dbReference type="InterPro" id="IPR000731">
    <property type="entry name" value="SSD"/>
</dbReference>
<feature type="region of interest" description="Disordered" evidence="7">
    <location>
        <begin position="428"/>
        <end position="462"/>
    </location>
</feature>
<dbReference type="FunFam" id="1.20.1640.10:FF:000043">
    <property type="entry name" value="Protein CBR-PTC-3"/>
    <property type="match status" value="1"/>
</dbReference>
<feature type="compositionally biased region" description="Basic and acidic residues" evidence="7">
    <location>
        <begin position="1367"/>
        <end position="1378"/>
    </location>
</feature>
<gene>
    <name evidence="10" type="ORF">PFISCL1PPCAC_6608</name>
</gene>
<sequence length="1393" mass="156271">SMRVHSEEEPPPPGRKNDEGGSGDSKLRKFVESWVVGRSDSGDYSAAWREKFSHAPTWSDADMALQQINRGLASGNRVALYARSFFQHCLFQTGVFVQRFAWTTIILGILLYTVCCYGLQFVQIETDIVKLWVPQGGRLQTEMEFVHVAQDEAHRRAAEKRFKRGDPKLTPIQALINKQNGTKPVVGTAGSAPELPNTSDGLGGGFQVVIQTPSYEGENALTKTGLLRHVRLMEEISQYRIDMFGETWTLADICFKPPGPKGGNGPIAKVMNTMLDKIIPCIWITPIDCFWEGSKPLGPDPPLAMGEEITTFINSLPKGNVSWKNLNPTAVVKEVSQLFDMGPIGNFFERAGIDAAYLERPCIDPLDPDCPELAPNHFNRCEALTAFNKWNRALPEGERVVLARVPYVKDEPKDIADSILSDLFGKKRRKRAPEEKPKPKEKEEDYYAYEDDSEYSTDNSTEKKMTKEDIECLEYGVGLLDWMSKNEDKWGMFLTDKQKPRIVDFGETMTGGCRGFSKKIMDWPEDLIVGGINRGGHKIDSAEALQSVFLVASPGDVYHRFKDPKDIKPNLDVRHWSRWHAQHIINTWQRNFTKNLYHHKANTQVEGVRQFHPLASTSIADMLDEFSQFNYGIIIMGYVIMLIYAAFTQARIEGRWLAIQSNVALSIIGAIWVTYSGICGLGFATLLGINFNAATTQVVPFLSLGLGIDDMFLLLHNYDEIANTVRKHEMGVLLKETGMSVLVTSTNNILAFIAGMVLPIPALKSFCSQTAILLAFNLLFLMILFPAFITIDLRRRRKGIRDMGWCLKRDKMEDDVKSGMPHTQSNVSQYPVSSQTHLTTMNVAGDIEHFERDDPWYSVGGFLKNHYIPALKRKDVRYLVIGFTIGCCAFGLIGMYRNTLGLELSDVLPANSAPAAFMAAREKYFSFYPMFSVIKGMNVDIPKRQQQIEAYRQEMAKNRFVIKGEDGQPQEYWLSLIRTWLTSLDKVAEKAIQNGDMMVGGEIPAGKKPEPEVYIARAMLCSVGDTWNCKDRVGKIRMVDEKGVIREDGFYNYLTGWYNVDNMMYYVSQASFIPLPPQWAYTKDDVLVPPAQPLLYSQIPFYTTGLTTTPTIVESINELRAVCDKYTEAGLDNYPQGLAFTFWEQYLTLRWNLFLAILIIAAAVFTVIAALIFNPYAAFLVMIIVVVTTVELGGFMGIFGVKMNPISAVTLICAVGIGVEFSAHVMLCFLTSLGSVDARLQSCLLHMFVPVFQGAISTLLGIVMLVFTEFDFVFKYFFIVMSVLVLIGIFNGLCLLPVILCFIGPKCELTPRDDPDRLPAPPPLKKKNKTAAGLEQGSLRRRKGNEDVEMTSSPSSSMSSESAIEPLPRDEEKPHSYHDALSTISEEPTVKRM</sequence>
<feature type="transmembrane region" description="Helical" evidence="8">
    <location>
        <begin position="772"/>
        <end position="793"/>
    </location>
</feature>
<dbReference type="InterPro" id="IPR053958">
    <property type="entry name" value="HMGCR/SNAP/NPC1-like_SSD"/>
</dbReference>
<comment type="similarity">
    <text evidence="2">Belongs to the patched family.</text>
</comment>
<organism evidence="10 11">
    <name type="scientific">Pristionchus fissidentatus</name>
    <dbReference type="NCBI Taxonomy" id="1538716"/>
    <lineage>
        <taxon>Eukaryota</taxon>
        <taxon>Metazoa</taxon>
        <taxon>Ecdysozoa</taxon>
        <taxon>Nematoda</taxon>
        <taxon>Chromadorea</taxon>
        <taxon>Rhabditida</taxon>
        <taxon>Rhabditina</taxon>
        <taxon>Diplogasteromorpha</taxon>
        <taxon>Diplogasteroidea</taxon>
        <taxon>Neodiplogasteridae</taxon>
        <taxon>Pristionchus</taxon>
    </lineage>
</organism>
<feature type="transmembrane region" description="Helical" evidence="8">
    <location>
        <begin position="739"/>
        <end position="760"/>
    </location>
</feature>
<dbReference type="GO" id="GO:0045879">
    <property type="term" value="P:negative regulation of smoothened signaling pathway"/>
    <property type="evidence" value="ECO:0007669"/>
    <property type="project" value="TreeGrafter"/>
</dbReference>
<feature type="non-terminal residue" evidence="10">
    <location>
        <position position="1"/>
    </location>
</feature>
<evidence type="ECO:0000256" key="6">
    <source>
        <dbReference type="ARBA" id="ARBA00023180"/>
    </source>
</evidence>
<feature type="transmembrane region" description="Helical" evidence="8">
    <location>
        <begin position="1179"/>
        <end position="1200"/>
    </location>
</feature>
<feature type="compositionally biased region" description="Basic and acidic residues" evidence="7">
    <location>
        <begin position="432"/>
        <end position="445"/>
    </location>
</feature>
<keyword evidence="5 8" id="KW-0472">Membrane</keyword>
<evidence type="ECO:0000256" key="7">
    <source>
        <dbReference type="SAM" id="MobiDB-lite"/>
    </source>
</evidence>
<feature type="region of interest" description="Disordered" evidence="7">
    <location>
        <begin position="1"/>
        <end position="25"/>
    </location>
</feature>
<dbReference type="PROSITE" id="PS50156">
    <property type="entry name" value="SSD"/>
    <property type="match status" value="1"/>
</dbReference>
<dbReference type="GO" id="GO:0005886">
    <property type="term" value="C:plasma membrane"/>
    <property type="evidence" value="ECO:0007669"/>
    <property type="project" value="TreeGrafter"/>
</dbReference>
<dbReference type="EMBL" id="BTSY01000002">
    <property type="protein sequence ID" value="GMT15311.1"/>
    <property type="molecule type" value="Genomic_DNA"/>
</dbReference>
<feature type="transmembrane region" description="Helical" evidence="8">
    <location>
        <begin position="1243"/>
        <end position="1267"/>
    </location>
</feature>
<feature type="compositionally biased region" description="Acidic residues" evidence="7">
    <location>
        <begin position="446"/>
        <end position="455"/>
    </location>
</feature>
<feature type="compositionally biased region" description="Low complexity" evidence="7">
    <location>
        <begin position="1352"/>
        <end position="1362"/>
    </location>
</feature>
<evidence type="ECO:0000256" key="5">
    <source>
        <dbReference type="ARBA" id="ARBA00023136"/>
    </source>
</evidence>
<dbReference type="GO" id="GO:0018996">
    <property type="term" value="P:molting cycle, collagen and cuticulin-based cuticle"/>
    <property type="evidence" value="ECO:0007669"/>
    <property type="project" value="UniProtKB-ARBA"/>
</dbReference>
<keyword evidence="3 8" id="KW-0812">Transmembrane</keyword>
<dbReference type="Pfam" id="PF12349">
    <property type="entry name" value="Sterol-sensing"/>
    <property type="match status" value="1"/>
</dbReference>
<dbReference type="PANTHER" id="PTHR46022">
    <property type="entry name" value="PROTEIN PATCHED"/>
    <property type="match status" value="1"/>
</dbReference>